<dbReference type="OrthoDB" id="9809803at2"/>
<feature type="domain" description="DUF1737" evidence="2">
    <location>
        <begin position="31"/>
        <end position="77"/>
    </location>
</feature>
<dbReference type="EMBL" id="JTDL01000087">
    <property type="protein sequence ID" value="KHL04025.1"/>
    <property type="molecule type" value="Genomic_DNA"/>
</dbReference>
<dbReference type="InterPro" id="IPR013619">
    <property type="entry name" value="DUF1737"/>
</dbReference>
<dbReference type="STRING" id="1338436.LK10_07190"/>
<dbReference type="Proteomes" id="UP000030982">
    <property type="component" value="Unassembled WGS sequence"/>
</dbReference>
<keyword evidence="4" id="KW-1185">Reference proteome</keyword>
<dbReference type="AlphaFoldDB" id="A0A0B2AKA4"/>
<sequence>MSDTATETGEAATTPLNDPAAPANASEERLAYRLLTGPDTREFCARISQALAEGYVLHGSPAATFNGTDVIVAQAIILPHAVARADAAVASAVDDLAEGLTADGEYDGEGHA</sequence>
<gene>
    <name evidence="3" type="ORF">LK10_07190</name>
</gene>
<organism evidence="3 4">
    <name type="scientific">Sinomonas humi</name>
    <dbReference type="NCBI Taxonomy" id="1338436"/>
    <lineage>
        <taxon>Bacteria</taxon>
        <taxon>Bacillati</taxon>
        <taxon>Actinomycetota</taxon>
        <taxon>Actinomycetes</taxon>
        <taxon>Micrococcales</taxon>
        <taxon>Micrococcaceae</taxon>
        <taxon>Sinomonas</taxon>
    </lineage>
</organism>
<feature type="compositionally biased region" description="Low complexity" evidence="1">
    <location>
        <begin position="1"/>
        <end position="14"/>
    </location>
</feature>
<evidence type="ECO:0000256" key="1">
    <source>
        <dbReference type="SAM" id="MobiDB-lite"/>
    </source>
</evidence>
<evidence type="ECO:0000259" key="2">
    <source>
        <dbReference type="Pfam" id="PF08410"/>
    </source>
</evidence>
<evidence type="ECO:0000313" key="4">
    <source>
        <dbReference type="Proteomes" id="UP000030982"/>
    </source>
</evidence>
<protein>
    <recommendedName>
        <fullName evidence="2">DUF1737 domain-containing protein</fullName>
    </recommendedName>
</protein>
<dbReference type="Pfam" id="PF08410">
    <property type="entry name" value="DUF1737"/>
    <property type="match status" value="1"/>
</dbReference>
<name>A0A0B2AKA4_9MICC</name>
<evidence type="ECO:0000313" key="3">
    <source>
        <dbReference type="EMBL" id="KHL04025.1"/>
    </source>
</evidence>
<accession>A0A0B2AKA4</accession>
<dbReference type="RefSeq" id="WP_043121678.1">
    <property type="nucleotide sequence ID" value="NZ_JTDL01000087.1"/>
</dbReference>
<comment type="caution">
    <text evidence="3">The sequence shown here is derived from an EMBL/GenBank/DDBJ whole genome shotgun (WGS) entry which is preliminary data.</text>
</comment>
<reference evidence="3 4" key="1">
    <citation type="submission" date="2014-09" db="EMBL/GenBank/DDBJ databases">
        <title>Genome sequence of Sinomonas sp. MUSC 117.</title>
        <authorList>
            <person name="Lee L.-H."/>
        </authorList>
    </citation>
    <scope>NUCLEOTIDE SEQUENCE [LARGE SCALE GENOMIC DNA]</scope>
    <source>
        <strain evidence="3 4">MUSC 117</strain>
    </source>
</reference>
<feature type="region of interest" description="Disordered" evidence="1">
    <location>
        <begin position="1"/>
        <end position="25"/>
    </location>
</feature>
<proteinExistence type="predicted"/>